<dbReference type="InterPro" id="IPR050218">
    <property type="entry name" value="LptD"/>
</dbReference>
<sequence precursor="true">MRVRNSPPYTIKIVAFSLAILPVLSHAAASSPAAEPPLFIEADQASVQEGKYSEARGNVIVNRDGMVVNADWVKYELEADQVHAGDKVKVTQKGDTLEGDSLNMTVQTRLGEMDNPIYHMAEGQVRGDGVKVLFGGKDKYTIQKGRMTTCRDGQDDWYLHAREIDLDYTSNYGQAWHGWAEFKGVPFFYYPFVDFPLNGDRKSGLLLPTLGYSNTNGLQYSQPYYFNLAPNYDATITPSYFGERGVMLGGEFRYLQPEYAGTLRAAGINDKSTDTQRYGVYFQHNQLLSDRLSLSINYQKVSDSDYFIDFSDTLAGASQVNLPQEALLNYNGDFWSTYLRVQRYQTLQTETNPVEDPYWRMPQWYFTASPQIGYGLETKISGEVTRFVNQSLVQGDRAWINPSISLPMSNSYGFITPRLSVHANTYRTESATGQDMGNQSFVVPIASLDTGLFFEREGSLFGSDIVQTLEPRAFYVYAPYKSQSDVPNYDSAVAALSWSQLFSENKFTGNDRINDANNLTLAISSRIFDDATGVERFYAGVGQQFYFTSPRVTLSGPDNTDEQKSSNMFLMMGSQLPNNVNVNYLLQQDLHTKSTINSELNVSWTPSEYKTLNLRYVHNKSSNIEQADISGQWPLGNGWYAVGRYNYSLNDRKALETIAGVEYNAGCWALRFAAQSYVTTNSTYKTNYFAILELGGLAGLGMNPISLLKQSIPGYADTYRSPKLR</sequence>
<evidence type="ECO:0000259" key="5">
    <source>
        <dbReference type="Pfam" id="PF03968"/>
    </source>
</evidence>
<evidence type="ECO:0000256" key="3">
    <source>
        <dbReference type="ARBA" id="ARBA00023237"/>
    </source>
</evidence>
<dbReference type="KEGG" id="dee:HQN60_10795"/>
<feature type="domain" description="Organic solvent tolerance-like N-terminal" evidence="5">
    <location>
        <begin position="40"/>
        <end position="171"/>
    </location>
</feature>
<keyword evidence="8" id="KW-1185">Reference proteome</keyword>
<dbReference type="GO" id="GO:0015920">
    <property type="term" value="P:lipopolysaccharide transport"/>
    <property type="evidence" value="ECO:0007669"/>
    <property type="project" value="InterPro"/>
</dbReference>
<dbReference type="InterPro" id="IPR007543">
    <property type="entry name" value="LptD_C"/>
</dbReference>
<comment type="function">
    <text evidence="4">Together with LptE, is involved in the assembly of lipopolysaccharide (LPS) at the surface of the outer membrane.</text>
</comment>
<dbReference type="GO" id="GO:0043165">
    <property type="term" value="P:Gram-negative-bacterium-type cell outer membrane assembly"/>
    <property type="evidence" value="ECO:0007669"/>
    <property type="project" value="UniProtKB-UniRule"/>
</dbReference>
<dbReference type="GO" id="GO:0009279">
    <property type="term" value="C:cell outer membrane"/>
    <property type="evidence" value="ECO:0007669"/>
    <property type="project" value="UniProtKB-SubCell"/>
</dbReference>
<dbReference type="InterPro" id="IPR020889">
    <property type="entry name" value="LipoPS_assembly_LptD"/>
</dbReference>
<evidence type="ECO:0000313" key="7">
    <source>
        <dbReference type="EMBL" id="QKJ67145.1"/>
    </source>
</evidence>
<keyword evidence="1 4" id="KW-0732">Signal</keyword>
<organism evidence="7 8">
    <name type="scientific">Deefgea piscis</name>
    <dbReference type="NCBI Taxonomy" id="2739061"/>
    <lineage>
        <taxon>Bacteria</taxon>
        <taxon>Pseudomonadati</taxon>
        <taxon>Pseudomonadota</taxon>
        <taxon>Betaproteobacteria</taxon>
        <taxon>Neisseriales</taxon>
        <taxon>Chitinibacteraceae</taxon>
        <taxon>Deefgea</taxon>
    </lineage>
</organism>
<feature type="chain" id="PRO_5027193813" description="LPS-assembly protein LptD" evidence="4">
    <location>
        <begin position="28"/>
        <end position="725"/>
    </location>
</feature>
<keyword evidence="2 4" id="KW-0472">Membrane</keyword>
<evidence type="ECO:0000259" key="6">
    <source>
        <dbReference type="Pfam" id="PF04453"/>
    </source>
</evidence>
<gene>
    <name evidence="4" type="primary">lptD</name>
    <name evidence="7" type="ORF">HQN60_10795</name>
</gene>
<protein>
    <recommendedName>
        <fullName evidence="4">LPS-assembly protein LptD</fullName>
    </recommendedName>
</protein>
<evidence type="ECO:0000256" key="1">
    <source>
        <dbReference type="ARBA" id="ARBA00022729"/>
    </source>
</evidence>
<dbReference type="HAMAP" id="MF_01411">
    <property type="entry name" value="LPS_assembly_LptD"/>
    <property type="match status" value="1"/>
</dbReference>
<evidence type="ECO:0000256" key="4">
    <source>
        <dbReference type="HAMAP-Rule" id="MF_01411"/>
    </source>
</evidence>
<dbReference type="PANTHER" id="PTHR30189">
    <property type="entry name" value="LPS-ASSEMBLY PROTEIN"/>
    <property type="match status" value="1"/>
</dbReference>
<dbReference type="RefSeq" id="WP_173533648.1">
    <property type="nucleotide sequence ID" value="NZ_CP054143.1"/>
</dbReference>
<feature type="signal peptide" evidence="4">
    <location>
        <begin position="1"/>
        <end position="27"/>
    </location>
</feature>
<comment type="caution">
    <text evidence="4">Lacks conserved residue(s) required for the propagation of feature annotation.</text>
</comment>
<dbReference type="Pfam" id="PF04453">
    <property type="entry name" value="LptD"/>
    <property type="match status" value="1"/>
</dbReference>
<comment type="similarity">
    <text evidence="4">Belongs to the LptD family.</text>
</comment>
<dbReference type="PANTHER" id="PTHR30189:SF1">
    <property type="entry name" value="LPS-ASSEMBLY PROTEIN LPTD"/>
    <property type="match status" value="1"/>
</dbReference>
<comment type="subunit">
    <text evidence="4">Component of the lipopolysaccharide transport and assembly complex. Interacts with LptE and LptA.</text>
</comment>
<feature type="domain" description="LptD C-terminal" evidence="6">
    <location>
        <begin position="275"/>
        <end position="639"/>
    </location>
</feature>
<comment type="subcellular location">
    <subcellularLocation>
        <location evidence="4">Cell outer membrane</location>
    </subcellularLocation>
</comment>
<keyword evidence="3 4" id="KW-0998">Cell outer membrane</keyword>
<evidence type="ECO:0000313" key="8">
    <source>
        <dbReference type="Proteomes" id="UP000504844"/>
    </source>
</evidence>
<proteinExistence type="inferred from homology"/>
<accession>A0A6M8SPK9</accession>
<evidence type="ECO:0000256" key="2">
    <source>
        <dbReference type="ARBA" id="ARBA00023136"/>
    </source>
</evidence>
<name>A0A6M8SPK9_9NEIS</name>
<dbReference type="AlphaFoldDB" id="A0A6M8SPK9"/>
<dbReference type="Pfam" id="PF03968">
    <property type="entry name" value="LptD_N"/>
    <property type="match status" value="1"/>
</dbReference>
<dbReference type="GO" id="GO:1990351">
    <property type="term" value="C:transporter complex"/>
    <property type="evidence" value="ECO:0007669"/>
    <property type="project" value="TreeGrafter"/>
</dbReference>
<dbReference type="Proteomes" id="UP000504844">
    <property type="component" value="Chromosome"/>
</dbReference>
<dbReference type="EMBL" id="CP054143">
    <property type="protein sequence ID" value="QKJ67145.1"/>
    <property type="molecule type" value="Genomic_DNA"/>
</dbReference>
<dbReference type="InterPro" id="IPR005653">
    <property type="entry name" value="OstA-like_N"/>
</dbReference>
<reference evidence="7 8" key="1">
    <citation type="submission" date="2020-05" db="EMBL/GenBank/DDBJ databases">
        <title>Complete genome sequence of Deefgea sp. D17.</title>
        <authorList>
            <person name="Bae J.-W."/>
            <person name="Han J.E."/>
        </authorList>
    </citation>
    <scope>NUCLEOTIDE SEQUENCE [LARGE SCALE GENOMIC DNA]</scope>
    <source>
        <strain evidence="7 8">D17</strain>
    </source>
</reference>